<dbReference type="EMBL" id="QBIY01013317">
    <property type="protein sequence ID" value="RXN08376.1"/>
    <property type="molecule type" value="Genomic_DNA"/>
</dbReference>
<evidence type="ECO:0000313" key="2">
    <source>
        <dbReference type="Proteomes" id="UP000290572"/>
    </source>
</evidence>
<name>A0A498LMS5_LABRO</name>
<protein>
    <submittedName>
        <fullName evidence="1">Uncharacterized protein</fullName>
    </submittedName>
</protein>
<gene>
    <name evidence="1" type="ORF">ROHU_031903</name>
</gene>
<evidence type="ECO:0000313" key="1">
    <source>
        <dbReference type="EMBL" id="RXN08376.1"/>
    </source>
</evidence>
<organism evidence="1 2">
    <name type="scientific">Labeo rohita</name>
    <name type="common">Indian major carp</name>
    <name type="synonym">Cyprinus rohita</name>
    <dbReference type="NCBI Taxonomy" id="84645"/>
    <lineage>
        <taxon>Eukaryota</taxon>
        <taxon>Metazoa</taxon>
        <taxon>Chordata</taxon>
        <taxon>Craniata</taxon>
        <taxon>Vertebrata</taxon>
        <taxon>Euteleostomi</taxon>
        <taxon>Actinopterygii</taxon>
        <taxon>Neopterygii</taxon>
        <taxon>Teleostei</taxon>
        <taxon>Ostariophysi</taxon>
        <taxon>Cypriniformes</taxon>
        <taxon>Cyprinidae</taxon>
        <taxon>Labeoninae</taxon>
        <taxon>Labeonini</taxon>
        <taxon>Labeo</taxon>
    </lineage>
</organism>
<dbReference type="Proteomes" id="UP000290572">
    <property type="component" value="Unassembled WGS sequence"/>
</dbReference>
<accession>A0A498LMS5</accession>
<proteinExistence type="predicted"/>
<dbReference type="AlphaFoldDB" id="A0A498LMS5"/>
<sequence length="181" mass="18866">MSQASGSTCGSNSGSLSTCLWACFGKFSIYVDYEELRGLIEGFGSFEALDLMSAAQVAQLTLNSGALNNADLIGLVFDRLDAGNAFRDVDEFLAALTRTPQAGDISRGAGGAITEAGLSPSSALSWKLSGAKTSGALSSVFEQLTSQRQRELAPVLFAYLKQSKASGRSSGGGATFVWRAE</sequence>
<keyword evidence="2" id="KW-1185">Reference proteome</keyword>
<comment type="caution">
    <text evidence="1">The sequence shown here is derived from an EMBL/GenBank/DDBJ whole genome shotgun (WGS) entry which is preliminary data.</text>
</comment>
<reference evidence="1 2" key="1">
    <citation type="submission" date="2018-03" db="EMBL/GenBank/DDBJ databases">
        <title>Draft genome sequence of Rohu Carp (Labeo rohita).</title>
        <authorList>
            <person name="Das P."/>
            <person name="Kushwaha B."/>
            <person name="Joshi C.G."/>
            <person name="Kumar D."/>
            <person name="Nagpure N.S."/>
            <person name="Sahoo L."/>
            <person name="Das S.P."/>
            <person name="Bit A."/>
            <person name="Patnaik S."/>
            <person name="Meher P.K."/>
            <person name="Jayasankar P."/>
            <person name="Koringa P.G."/>
            <person name="Patel N.V."/>
            <person name="Hinsu A.T."/>
            <person name="Kumar R."/>
            <person name="Pandey M."/>
            <person name="Agarwal S."/>
            <person name="Srivastava S."/>
            <person name="Singh M."/>
            <person name="Iquebal M.A."/>
            <person name="Jaiswal S."/>
            <person name="Angadi U.B."/>
            <person name="Kumar N."/>
            <person name="Raza M."/>
            <person name="Shah T.M."/>
            <person name="Rai A."/>
            <person name="Jena J.K."/>
        </authorList>
    </citation>
    <scope>NUCLEOTIDE SEQUENCE [LARGE SCALE GENOMIC DNA]</scope>
    <source>
        <strain evidence="1">DASCIFA01</strain>
        <tissue evidence="1">Testis</tissue>
    </source>
</reference>